<gene>
    <name evidence="4" type="ORF">FB389_1413</name>
</gene>
<feature type="compositionally biased region" description="Gly residues" evidence="1">
    <location>
        <begin position="1390"/>
        <end position="1404"/>
    </location>
</feature>
<accession>A0A542SQ28</accession>
<evidence type="ECO:0000259" key="3">
    <source>
        <dbReference type="Pfam" id="PF17678"/>
    </source>
</evidence>
<dbReference type="InterPro" id="IPR005887">
    <property type="entry name" value="GH92_a_mannosidase_put"/>
</dbReference>
<dbReference type="Pfam" id="PF07971">
    <property type="entry name" value="Glyco_hydro_92"/>
    <property type="match status" value="1"/>
</dbReference>
<dbReference type="Proteomes" id="UP000316181">
    <property type="component" value="Unassembled WGS sequence"/>
</dbReference>
<sequence>MRGLIWRTGRSSVNKDAKGHGPRASKMLPAAIAVGALVGSMLGATGAQAATALISDPAQYVNTLAGTGSGGTSVGSINNFPGPAAPFGMMQFSPDLPGNGAGYYYNSGTSDLKGFSLNHASQGCGAFGNFPILPTTIDPTSNSPWDKYNKFDHSDEEGEPGYYRLTSTDRNNKKITTELTATTRSGMANFTYPSGVTPAVTFNAGASNGDKIQLSSINVNPNNKTITGWAVVRGFCSSTPNNQFKVYFTAKFEEAFTAYGAWNQEANTFVNKTGSDGDAEVTNVKKAGGYVRFAPGTTSVHMKVALSYVKTGDLALGQADTASYNHGGSSLNLATEIPTTDYAATGKTPYSSYSEAFDAIRAKTYGEWNDVLSKIRVSNDSSARDLGTFYHAYYRSLLHPNVFDDVTGDYVGFEYFNFLGSNTKGATIHNIATDNAANGTDVDHVYANYSDWDTYRSWAPLIALLEPKIASDMAQTYVNQATQSGSYPRWSMANSSTTQMSGDNASAQLAQFNVFGADEFDRATALYYMYDGAMGEDAGKETGGQNITNAVTQALAKSGFDTNWSRTQINRPAAHEYSEKGYAAQIPAHQTDHAVTGASVTQEWSIDDFAISRFASLLSADELTKAQATKSGVPANVAELFAERSNNWLNLINPSTQCLTPRDTTGLFSAKDHGCNENDPTLGYKGSTTGFGQIGFDEARSEQYLWMVPQNILGLAQVLGGRAQTAERLDTFMTGGYNVGANDPRMWIGNEPSFATPWVYNYLGRPWRTQKVVEDIRTTLFGDQPHGAEPGNDDLGAQASWYVWAALGVYPATPGTSIMTFNSPTFTRAEVSLGNGKKLTINADSATTKRYIAGVSVNGTSQSKTYIPQGWWKQDTTIDVTMSATATSWGSATSDAPPSFDDGAAKLIAYAYPITVTNPGTAVTAELDVQRVSSTAQSFTVDAASLPNGFSATGSGSFDSTGKGSANVNVTAGASVADGDYSLPLTVITSDGEAASTDLTVRVARANGFVAATNVNAVSSENAHYISFDGTNGFISEQLKQAGITLGQQFDLGTVSNDSSLSGLKATLLNATEGLSDAIKPAGQTVELSGNPTKISIVGTGLNSGSSGTVTVNFTDGSASVQTSMNLGDWVIPSTNGTEATGNLAPISGSKKLAWTAVRFGQNDHPGAYLFATDPYTAPSGKTIKSVTFTNDSNDKRRVFAIAQDTEPQAATAAPVTQAPSAPIEAGQTTDFTGTGFAAQESVALYLGSELIGTGTADANGKVTVGAQIDALTAAGTYQLRLVGAASGGSESAEITVTAKTWSASLAGPDTAVAGSQIVGSGTGFAPSEKVALTAGSYSATIYASAAGKVTWSVPAGSTAPATLKIKAVGESSGVSASHSVTITPIPTDPGGGDNGGGDNGGGTTVPTVTLSSTTPIVVFGKPAALTAQVGSGTTGTIEFVEGSKVIGSAKIVDSRAVTKVSGLKSGAHAISARLRGTSATSTIVTISVVKAAAGKVTVSAKKYKRKKAARVTVKVGYLTNGTAPAGKVSVYVGKKRVKTVSLAPANKGRIQVKIAKKFTKKKKLKVRAVFTPSDSVNVIGAASSAKVIKAKK</sequence>
<dbReference type="InterPro" id="IPR012939">
    <property type="entry name" value="Glyco_hydro_92"/>
</dbReference>
<protein>
    <submittedName>
        <fullName evidence="4">Putative alpha-1,2-mannosidase</fullName>
    </submittedName>
</protein>
<dbReference type="NCBIfam" id="TIGR01180">
    <property type="entry name" value="aman2_put"/>
    <property type="match status" value="1"/>
</dbReference>
<dbReference type="RefSeq" id="WP_142112196.1">
    <property type="nucleotide sequence ID" value="NZ_BAAATB010000002.1"/>
</dbReference>
<reference evidence="4 5" key="1">
    <citation type="submission" date="2019-06" db="EMBL/GenBank/DDBJ databases">
        <title>Sequencing the genomes of 1000 actinobacteria strains.</title>
        <authorList>
            <person name="Klenk H.-P."/>
        </authorList>
    </citation>
    <scope>NUCLEOTIDE SEQUENCE [LARGE SCALE GENOMIC DNA]</scope>
    <source>
        <strain evidence="4 5">DSM 10596</strain>
    </source>
</reference>
<proteinExistence type="predicted"/>
<feature type="domain" description="Glycosyl hydrolase family 92" evidence="2">
    <location>
        <begin position="355"/>
        <end position="883"/>
    </location>
</feature>
<feature type="domain" description="Glycosyl hydrolase family 92 N-terminal" evidence="3">
    <location>
        <begin position="60"/>
        <end position="307"/>
    </location>
</feature>
<comment type="caution">
    <text evidence="4">The sequence shown here is derived from an EMBL/GenBank/DDBJ whole genome shotgun (WGS) entry which is preliminary data.</text>
</comment>
<dbReference type="PANTHER" id="PTHR12143">
    <property type="entry name" value="PEPTIDE N-GLYCANASE PNGASE -RELATED"/>
    <property type="match status" value="1"/>
</dbReference>
<dbReference type="Gene3D" id="3.30.2080.10">
    <property type="entry name" value="GH92 mannosidase domain"/>
    <property type="match status" value="1"/>
</dbReference>
<keyword evidence="5" id="KW-1185">Reference proteome</keyword>
<dbReference type="Pfam" id="PF17678">
    <property type="entry name" value="Glyco_hydro_92N"/>
    <property type="match status" value="1"/>
</dbReference>
<dbReference type="EMBL" id="VFNV01000001">
    <property type="protein sequence ID" value="TQK76723.1"/>
    <property type="molecule type" value="Genomic_DNA"/>
</dbReference>
<dbReference type="Gene3D" id="2.70.98.10">
    <property type="match status" value="1"/>
</dbReference>
<dbReference type="Gene3D" id="1.20.1050.60">
    <property type="entry name" value="alpha-1,2-mannosidase"/>
    <property type="match status" value="1"/>
</dbReference>
<name>A0A542SQ28_9MICO</name>
<dbReference type="GO" id="GO:0006516">
    <property type="term" value="P:glycoprotein catabolic process"/>
    <property type="evidence" value="ECO:0007669"/>
    <property type="project" value="TreeGrafter"/>
</dbReference>
<dbReference type="GO" id="GO:0005829">
    <property type="term" value="C:cytosol"/>
    <property type="evidence" value="ECO:0007669"/>
    <property type="project" value="TreeGrafter"/>
</dbReference>
<dbReference type="InterPro" id="IPR041371">
    <property type="entry name" value="GH92_N"/>
</dbReference>
<feature type="compositionally biased region" description="Low complexity" evidence="1">
    <location>
        <begin position="1208"/>
        <end position="1223"/>
    </location>
</feature>
<organism evidence="4 5">
    <name type="scientific">Rarobacter incanus</name>
    <dbReference type="NCBI Taxonomy" id="153494"/>
    <lineage>
        <taxon>Bacteria</taxon>
        <taxon>Bacillati</taxon>
        <taxon>Actinomycetota</taxon>
        <taxon>Actinomycetes</taxon>
        <taxon>Micrococcales</taxon>
        <taxon>Rarobacteraceae</taxon>
        <taxon>Rarobacter</taxon>
    </lineage>
</organism>
<evidence type="ECO:0000313" key="4">
    <source>
        <dbReference type="EMBL" id="TQK76723.1"/>
    </source>
</evidence>
<dbReference type="InterPro" id="IPR014718">
    <property type="entry name" value="GH-type_carb-bd"/>
</dbReference>
<dbReference type="OrthoDB" id="9804511at2"/>
<dbReference type="PANTHER" id="PTHR12143:SF39">
    <property type="entry name" value="SECRETED PROTEIN"/>
    <property type="match status" value="1"/>
</dbReference>
<evidence type="ECO:0000259" key="2">
    <source>
        <dbReference type="Pfam" id="PF07971"/>
    </source>
</evidence>
<evidence type="ECO:0000256" key="1">
    <source>
        <dbReference type="SAM" id="MobiDB-lite"/>
    </source>
</evidence>
<evidence type="ECO:0000313" key="5">
    <source>
        <dbReference type="Proteomes" id="UP000316181"/>
    </source>
</evidence>
<feature type="region of interest" description="Disordered" evidence="1">
    <location>
        <begin position="1206"/>
        <end position="1232"/>
    </location>
</feature>
<dbReference type="GO" id="GO:0000224">
    <property type="term" value="F:peptide-N4-(N-acetyl-beta-glucosaminyl)asparagine amidase activity"/>
    <property type="evidence" value="ECO:0007669"/>
    <property type="project" value="TreeGrafter"/>
</dbReference>
<dbReference type="GO" id="GO:0030246">
    <property type="term" value="F:carbohydrate binding"/>
    <property type="evidence" value="ECO:0007669"/>
    <property type="project" value="InterPro"/>
</dbReference>
<dbReference type="InterPro" id="IPR050883">
    <property type="entry name" value="PNGase"/>
</dbReference>
<dbReference type="Gene3D" id="1.20.1610.10">
    <property type="entry name" value="alpha-1,2-mannosidases domains"/>
    <property type="match status" value="1"/>
</dbReference>
<feature type="region of interest" description="Disordered" evidence="1">
    <location>
        <begin position="1378"/>
        <end position="1407"/>
    </location>
</feature>